<keyword evidence="2" id="KW-0238">DNA-binding</keyword>
<dbReference type="RefSeq" id="WP_117283629.1">
    <property type="nucleotide sequence ID" value="NZ_JAMTCE010000011.1"/>
</dbReference>
<proteinExistence type="predicted"/>
<dbReference type="InterPro" id="IPR009061">
    <property type="entry name" value="DNA-bd_dom_put_sf"/>
</dbReference>
<evidence type="ECO:0000259" key="1">
    <source>
        <dbReference type="Pfam" id="PF12728"/>
    </source>
</evidence>
<keyword evidence="3" id="KW-1185">Reference proteome</keyword>
<dbReference type="Proteomes" id="UP000278327">
    <property type="component" value="Unassembled WGS sequence"/>
</dbReference>
<dbReference type="EMBL" id="QICA01000003">
    <property type="protein sequence ID" value="RNL39320.1"/>
    <property type="molecule type" value="Genomic_DNA"/>
</dbReference>
<name>A0A3N0AXJ0_9ACTN</name>
<gene>
    <name evidence="2" type="ORF">DMP10_02735</name>
</gene>
<dbReference type="SUPFAM" id="SSF46955">
    <property type="entry name" value="Putative DNA-binding domain"/>
    <property type="match status" value="1"/>
</dbReference>
<dbReference type="InterPro" id="IPR010093">
    <property type="entry name" value="SinI_DNA-bd"/>
</dbReference>
<sequence>MLSVGESARQLGVSPSRVRALIKEGRLPAAKNGREWMLREEDVLQRLMASPRAGRPCVGVADAPAEHSQGSAAAARAEAVACAHDLYDACRHAFGRLPPTEVMEAARCQEEASFYMAVFDFFLQQRQRELVKEGVF</sequence>
<feature type="domain" description="Helix-turn-helix" evidence="1">
    <location>
        <begin position="1"/>
        <end position="47"/>
    </location>
</feature>
<comment type="caution">
    <text evidence="2">The sequence shown here is derived from an EMBL/GenBank/DDBJ whole genome shotgun (WGS) entry which is preliminary data.</text>
</comment>
<organism evidence="2 3">
    <name type="scientific">Adlercreutzia equolifaciens subsp. celatus DSM 18785</name>
    <dbReference type="NCBI Taxonomy" id="1121021"/>
    <lineage>
        <taxon>Bacteria</taxon>
        <taxon>Bacillati</taxon>
        <taxon>Actinomycetota</taxon>
        <taxon>Coriobacteriia</taxon>
        <taxon>Eggerthellales</taxon>
        <taxon>Eggerthellaceae</taxon>
        <taxon>Adlercreutzia</taxon>
    </lineage>
</organism>
<evidence type="ECO:0000313" key="2">
    <source>
        <dbReference type="EMBL" id="RNL39320.1"/>
    </source>
</evidence>
<evidence type="ECO:0000313" key="3">
    <source>
        <dbReference type="Proteomes" id="UP000278327"/>
    </source>
</evidence>
<dbReference type="NCBIfam" id="TIGR01764">
    <property type="entry name" value="excise"/>
    <property type="match status" value="1"/>
</dbReference>
<dbReference type="AlphaFoldDB" id="A0A3N0AXJ0"/>
<accession>A0A3N0AXJ0</accession>
<protein>
    <submittedName>
        <fullName evidence="2">DNA-binding protein</fullName>
    </submittedName>
</protein>
<dbReference type="Pfam" id="PF12728">
    <property type="entry name" value="HTH_17"/>
    <property type="match status" value="1"/>
</dbReference>
<dbReference type="InterPro" id="IPR041657">
    <property type="entry name" value="HTH_17"/>
</dbReference>
<reference evidence="2 3" key="1">
    <citation type="journal article" date="2019" name="Microbiol. Resour. Announc.">
        <title>Draft Genome Sequences of Type Strains of Gordonibacter faecihominis, Paraeggerthella hongkongensis, Parvibacter caecicola,Slackia equolifaciens, Slackia faecicanis, and Slackia isoflavoniconvertens.</title>
        <authorList>
            <person name="Danylec N."/>
            <person name="Stoll D.A."/>
            <person name="Dotsch A."/>
            <person name="Huch M."/>
        </authorList>
    </citation>
    <scope>NUCLEOTIDE SEQUENCE [LARGE SCALE GENOMIC DNA]</scope>
    <source>
        <strain evidence="2 3">DSM 18785</strain>
    </source>
</reference>
<dbReference type="GO" id="GO:0003677">
    <property type="term" value="F:DNA binding"/>
    <property type="evidence" value="ECO:0007669"/>
    <property type="project" value="UniProtKB-KW"/>
</dbReference>